<accession>A0A937X7Q0</accession>
<evidence type="ECO:0000313" key="5">
    <source>
        <dbReference type="EMBL" id="MBM3275847.1"/>
    </source>
</evidence>
<comment type="pathway">
    <text evidence="1">Protein modification; protein glycosylation.</text>
</comment>
<feature type="repeat" description="TPR" evidence="4">
    <location>
        <begin position="35"/>
        <end position="68"/>
    </location>
</feature>
<evidence type="ECO:0000256" key="2">
    <source>
        <dbReference type="ARBA" id="ARBA00022676"/>
    </source>
</evidence>
<dbReference type="InterPro" id="IPR051939">
    <property type="entry name" value="Glycosyltr_41/O-GlcNAc_trsf"/>
</dbReference>
<dbReference type="PANTHER" id="PTHR44835:SF1">
    <property type="entry name" value="PROTEIN O-GLCNAC TRANSFERASE"/>
    <property type="match status" value="1"/>
</dbReference>
<keyword evidence="3" id="KW-0808">Transferase</keyword>
<gene>
    <name evidence="5" type="ORF">FJZ00_11885</name>
</gene>
<sequence>AWASNNLGVSYIERRQYAEAEICFRRAIFKDPEFATAYRNLGGLYLIRGQREEATRCLNRALRAQPGAETGREGFVYALAISAQAAEPAGERPPANLFD</sequence>
<protein>
    <submittedName>
        <fullName evidence="5">Tetratricopeptide repeat protein</fullName>
    </submittedName>
</protein>
<dbReference type="PROSITE" id="PS50293">
    <property type="entry name" value="TPR_REGION"/>
    <property type="match status" value="1"/>
</dbReference>
<dbReference type="PROSITE" id="PS50005">
    <property type="entry name" value="TPR"/>
    <property type="match status" value="1"/>
</dbReference>
<dbReference type="EMBL" id="VGJX01000746">
    <property type="protein sequence ID" value="MBM3275847.1"/>
    <property type="molecule type" value="Genomic_DNA"/>
</dbReference>
<reference evidence="5 6" key="1">
    <citation type="submission" date="2019-03" db="EMBL/GenBank/DDBJ databases">
        <title>Lake Tanganyika Metagenome-Assembled Genomes (MAGs).</title>
        <authorList>
            <person name="Tran P."/>
        </authorList>
    </citation>
    <scope>NUCLEOTIDE SEQUENCE [LARGE SCALE GENOMIC DNA]</scope>
    <source>
        <strain evidence="5">K_DeepCast_65m_m2_236</strain>
    </source>
</reference>
<proteinExistence type="predicted"/>
<dbReference type="GO" id="GO:0016757">
    <property type="term" value="F:glycosyltransferase activity"/>
    <property type="evidence" value="ECO:0007669"/>
    <property type="project" value="UniProtKB-KW"/>
</dbReference>
<dbReference type="PANTHER" id="PTHR44835">
    <property type="entry name" value="UDP-N-ACETYLGLUCOSAMINE--PEPTIDE N-ACETYLGLUCOSAMINYLTRANSFERASE SPINDLY-RELATED"/>
    <property type="match status" value="1"/>
</dbReference>
<dbReference type="InterPro" id="IPR011990">
    <property type="entry name" value="TPR-like_helical_dom_sf"/>
</dbReference>
<dbReference type="Gene3D" id="1.25.40.10">
    <property type="entry name" value="Tetratricopeptide repeat domain"/>
    <property type="match status" value="1"/>
</dbReference>
<dbReference type="SUPFAM" id="SSF48452">
    <property type="entry name" value="TPR-like"/>
    <property type="match status" value="1"/>
</dbReference>
<evidence type="ECO:0000256" key="3">
    <source>
        <dbReference type="ARBA" id="ARBA00022679"/>
    </source>
</evidence>
<evidence type="ECO:0000256" key="4">
    <source>
        <dbReference type="PROSITE-ProRule" id="PRU00339"/>
    </source>
</evidence>
<evidence type="ECO:0000313" key="6">
    <source>
        <dbReference type="Proteomes" id="UP000703893"/>
    </source>
</evidence>
<dbReference type="InterPro" id="IPR019734">
    <property type="entry name" value="TPR_rpt"/>
</dbReference>
<feature type="non-terminal residue" evidence="5">
    <location>
        <position position="1"/>
    </location>
</feature>
<comment type="caution">
    <text evidence="5">The sequence shown here is derived from an EMBL/GenBank/DDBJ whole genome shotgun (WGS) entry which is preliminary data.</text>
</comment>
<dbReference type="AlphaFoldDB" id="A0A937X7Q0"/>
<keyword evidence="2" id="KW-0328">Glycosyltransferase</keyword>
<keyword evidence="4" id="KW-0802">TPR repeat</keyword>
<dbReference type="SMART" id="SM00028">
    <property type="entry name" value="TPR"/>
    <property type="match status" value="2"/>
</dbReference>
<name>A0A937X7Q0_9BACT</name>
<dbReference type="Proteomes" id="UP000703893">
    <property type="component" value="Unassembled WGS sequence"/>
</dbReference>
<organism evidence="5 6">
    <name type="scientific">Candidatus Tanganyikabacteria bacterium</name>
    <dbReference type="NCBI Taxonomy" id="2961651"/>
    <lineage>
        <taxon>Bacteria</taxon>
        <taxon>Bacillati</taxon>
        <taxon>Candidatus Sericytochromatia</taxon>
        <taxon>Candidatus Tanganyikabacteria</taxon>
    </lineage>
</organism>
<dbReference type="Pfam" id="PF13432">
    <property type="entry name" value="TPR_16"/>
    <property type="match status" value="1"/>
</dbReference>
<evidence type="ECO:0000256" key="1">
    <source>
        <dbReference type="ARBA" id="ARBA00004922"/>
    </source>
</evidence>